<organism evidence="1 2">
    <name type="scientific">Planctobacterium marinum</name>
    <dbReference type="NCBI Taxonomy" id="1631968"/>
    <lineage>
        <taxon>Bacteria</taxon>
        <taxon>Pseudomonadati</taxon>
        <taxon>Pseudomonadota</taxon>
        <taxon>Gammaproteobacteria</taxon>
        <taxon>Alteromonadales</taxon>
        <taxon>Alteromonadaceae</taxon>
        <taxon>Planctobacterium</taxon>
    </lineage>
</organism>
<name>A0AA48KSZ4_9ALTE</name>
<sequence length="69" mass="7364">MENVKEQLMEQSKVELIDSALLKNVAGGNCGEPTGCDGSCTGGCNDNCSDWVETCGLDDCADWCGRWSN</sequence>
<keyword evidence="2" id="KW-1185">Reference proteome</keyword>
<proteinExistence type="predicted"/>
<dbReference type="EMBL" id="AP027272">
    <property type="protein sequence ID" value="BDX04865.1"/>
    <property type="molecule type" value="Genomic_DNA"/>
</dbReference>
<protein>
    <submittedName>
        <fullName evidence="1">Uncharacterized protein</fullName>
    </submittedName>
</protein>
<dbReference type="KEGG" id="pmaw:MACH26_03860"/>
<dbReference type="AlphaFoldDB" id="A0AA48KSZ4"/>
<evidence type="ECO:0000313" key="1">
    <source>
        <dbReference type="EMBL" id="BDX04865.1"/>
    </source>
</evidence>
<accession>A0AA48KSZ4</accession>
<evidence type="ECO:0000313" key="2">
    <source>
        <dbReference type="Proteomes" id="UP001333710"/>
    </source>
</evidence>
<dbReference type="Proteomes" id="UP001333710">
    <property type="component" value="Chromosome"/>
</dbReference>
<reference evidence="1" key="1">
    <citation type="submission" date="2023-01" db="EMBL/GenBank/DDBJ databases">
        <title>Complete genome sequence of Planctobacterium marinum strain Dej080120_11.</title>
        <authorList>
            <person name="Ueki S."/>
            <person name="Maruyama F."/>
        </authorList>
    </citation>
    <scope>NUCLEOTIDE SEQUENCE</scope>
    <source>
        <strain evidence="1">Dej080120_11</strain>
    </source>
</reference>
<dbReference type="RefSeq" id="WP_338290728.1">
    <property type="nucleotide sequence ID" value="NZ_AP027272.1"/>
</dbReference>
<gene>
    <name evidence="1" type="ORF">MACH26_03860</name>
</gene>